<feature type="compositionally biased region" description="Basic and acidic residues" evidence="1">
    <location>
        <begin position="55"/>
        <end position="71"/>
    </location>
</feature>
<evidence type="ECO:0000313" key="2">
    <source>
        <dbReference type="EMBL" id="CAB9502947.1"/>
    </source>
</evidence>
<sequence>MATSESHPSSSTAIEVSLAASVPEAEGVSKVPESTHGMDSNNEETAPVTSGQIEALKDDSTTLDEKEDKTTGDSVCDDDDAKAVISEGKPIPSSAEGGNDDSPEEKKEDVSEGKSAAKLKEAPSAPNHGDEEDEMGEGGDDKHNDKDAEEGDNEEDDPSYEPGVDGMEEMTEDEEKSAMLNIVLSELLRKFREENGRGPSSVEVLEIRASVAEQLEMEVATHESIEAQQQKHEEENGGGKKRAAAAVDAAAENGDSEAQQPSSKRVKFHDSVVDEEEEDSKMPAQPKQQPTGS</sequence>
<accession>A0A9N8H7V3</accession>
<reference evidence="2" key="1">
    <citation type="submission" date="2020-06" db="EMBL/GenBank/DDBJ databases">
        <authorList>
            <consortium name="Plant Systems Biology data submission"/>
        </authorList>
    </citation>
    <scope>NUCLEOTIDE SEQUENCE</scope>
    <source>
        <strain evidence="2">D6</strain>
    </source>
</reference>
<comment type="caution">
    <text evidence="2">The sequence shown here is derived from an EMBL/GenBank/DDBJ whole genome shotgun (WGS) entry which is preliminary data.</text>
</comment>
<feature type="compositionally biased region" description="Acidic residues" evidence="1">
    <location>
        <begin position="147"/>
        <end position="159"/>
    </location>
</feature>
<gene>
    <name evidence="2" type="ORF">SEMRO_151_G069160.1</name>
</gene>
<feature type="compositionally biased region" description="Polar residues" evidence="1">
    <location>
        <begin position="37"/>
        <end position="52"/>
    </location>
</feature>
<feature type="region of interest" description="Disordered" evidence="1">
    <location>
        <begin position="219"/>
        <end position="293"/>
    </location>
</feature>
<feature type="region of interest" description="Disordered" evidence="1">
    <location>
        <begin position="1"/>
        <end position="178"/>
    </location>
</feature>
<evidence type="ECO:0000313" key="3">
    <source>
        <dbReference type="Proteomes" id="UP001153069"/>
    </source>
</evidence>
<feature type="compositionally biased region" description="Low complexity" evidence="1">
    <location>
        <begin position="244"/>
        <end position="253"/>
    </location>
</feature>
<organism evidence="2 3">
    <name type="scientific">Seminavis robusta</name>
    <dbReference type="NCBI Taxonomy" id="568900"/>
    <lineage>
        <taxon>Eukaryota</taxon>
        <taxon>Sar</taxon>
        <taxon>Stramenopiles</taxon>
        <taxon>Ochrophyta</taxon>
        <taxon>Bacillariophyta</taxon>
        <taxon>Bacillariophyceae</taxon>
        <taxon>Bacillariophycidae</taxon>
        <taxon>Naviculales</taxon>
        <taxon>Naviculaceae</taxon>
        <taxon>Seminavis</taxon>
    </lineage>
</organism>
<feature type="compositionally biased region" description="Acidic residues" evidence="1">
    <location>
        <begin position="166"/>
        <end position="175"/>
    </location>
</feature>
<feature type="compositionally biased region" description="Basic and acidic residues" evidence="1">
    <location>
        <begin position="219"/>
        <end position="238"/>
    </location>
</feature>
<keyword evidence="3" id="KW-1185">Reference proteome</keyword>
<name>A0A9N8H7V3_9STRA</name>
<dbReference type="EMBL" id="CAICTM010000150">
    <property type="protein sequence ID" value="CAB9502947.1"/>
    <property type="molecule type" value="Genomic_DNA"/>
</dbReference>
<dbReference type="AlphaFoldDB" id="A0A9N8H7V3"/>
<evidence type="ECO:0000256" key="1">
    <source>
        <dbReference type="SAM" id="MobiDB-lite"/>
    </source>
</evidence>
<proteinExistence type="predicted"/>
<protein>
    <submittedName>
        <fullName evidence="2">Uncharacterized protein</fullName>
    </submittedName>
</protein>
<dbReference type="Proteomes" id="UP001153069">
    <property type="component" value="Unassembled WGS sequence"/>
</dbReference>
<feature type="compositionally biased region" description="Polar residues" evidence="1">
    <location>
        <begin position="1"/>
        <end position="14"/>
    </location>
</feature>